<dbReference type="InterPro" id="IPR011337">
    <property type="entry name" value="DNA_rep_MutH/RE_typeII_Sau3AI"/>
</dbReference>
<keyword evidence="1" id="KW-0540">Nuclease</keyword>
<evidence type="ECO:0000256" key="1">
    <source>
        <dbReference type="ARBA" id="ARBA00022722"/>
    </source>
</evidence>
<dbReference type="GO" id="GO:0003677">
    <property type="term" value="F:DNA binding"/>
    <property type="evidence" value="ECO:0007669"/>
    <property type="project" value="InterPro"/>
</dbReference>
<keyword evidence="5" id="KW-1185">Reference proteome</keyword>
<evidence type="ECO:0000313" key="4">
    <source>
        <dbReference type="EMBL" id="BCJ92574.1"/>
    </source>
</evidence>
<dbReference type="NCBIfam" id="NF040973">
    <property type="entry name" value="restrict_Sau3AI"/>
    <property type="match status" value="1"/>
</dbReference>
<dbReference type="Pfam" id="PF02976">
    <property type="entry name" value="MutH"/>
    <property type="match status" value="1"/>
</dbReference>
<dbReference type="GO" id="GO:0016787">
    <property type="term" value="F:hydrolase activity"/>
    <property type="evidence" value="ECO:0007669"/>
    <property type="project" value="UniProtKB-KW"/>
</dbReference>
<dbReference type="Proteomes" id="UP000515561">
    <property type="component" value="Chromosome"/>
</dbReference>
<dbReference type="AlphaFoldDB" id="A0A6S6QPS7"/>
<dbReference type="SUPFAM" id="SSF52980">
    <property type="entry name" value="Restriction endonuclease-like"/>
    <property type="match status" value="2"/>
</dbReference>
<reference evidence="4 5" key="1">
    <citation type="journal article" date="2016" name="Int. J. Syst. Evol. Microbiol.">
        <title>Descriptions of Anaerotaenia torta gen. nov., sp. nov. and Anaerocolumna cellulosilytica gen. nov., sp. nov. isolated from a methanogenic reactor of cattle waste.</title>
        <authorList>
            <person name="Uek A."/>
            <person name="Ohtaki Y."/>
            <person name="Kaku N."/>
            <person name="Ueki K."/>
        </authorList>
    </citation>
    <scope>NUCLEOTIDE SEQUENCE [LARGE SCALE GENOMIC DNA]</scope>
    <source>
        <strain evidence="4 5">SN021</strain>
    </source>
</reference>
<keyword evidence="3" id="KW-0378">Hydrolase</keyword>
<organism evidence="4 5">
    <name type="scientific">Anaerocolumna cellulosilytica</name>
    <dbReference type="NCBI Taxonomy" id="433286"/>
    <lineage>
        <taxon>Bacteria</taxon>
        <taxon>Bacillati</taxon>
        <taxon>Bacillota</taxon>
        <taxon>Clostridia</taxon>
        <taxon>Lachnospirales</taxon>
        <taxon>Lachnospiraceae</taxon>
        <taxon>Anaerocolumna</taxon>
    </lineage>
</organism>
<dbReference type="GO" id="GO:0004519">
    <property type="term" value="F:endonuclease activity"/>
    <property type="evidence" value="ECO:0007669"/>
    <property type="project" value="UniProtKB-KW"/>
</dbReference>
<protein>
    <submittedName>
        <fullName evidence="4">DNA mismatch repair protein MutH</fullName>
    </submittedName>
</protein>
<dbReference type="EMBL" id="AP023367">
    <property type="protein sequence ID" value="BCJ92574.1"/>
    <property type="molecule type" value="Genomic_DNA"/>
</dbReference>
<keyword evidence="2" id="KW-0255">Endonuclease</keyword>
<name>A0A6S6QPS7_9FIRM</name>
<dbReference type="InterPro" id="IPR037057">
    <property type="entry name" value="DNA_rep_MutH/T2_RE_sf"/>
</dbReference>
<dbReference type="Gene3D" id="3.40.600.10">
    <property type="entry name" value="DNA mismatch repair MutH/Restriction endonuclease, type II"/>
    <property type="match status" value="2"/>
</dbReference>
<evidence type="ECO:0000313" key="5">
    <source>
        <dbReference type="Proteomes" id="UP000515561"/>
    </source>
</evidence>
<dbReference type="KEGG" id="acel:acsn021_01430"/>
<dbReference type="REBASE" id="438437">
    <property type="entry name" value="AceSN021ORF1440P"/>
</dbReference>
<gene>
    <name evidence="4" type="ORF">acsn021_01430</name>
</gene>
<accession>A0A6S6QPS7</accession>
<dbReference type="RefSeq" id="WP_184093009.1">
    <property type="nucleotide sequence ID" value="NZ_AP023367.1"/>
</dbReference>
<dbReference type="InterPro" id="IPR011335">
    <property type="entry name" value="Restrct_endonuc-II-like"/>
</dbReference>
<dbReference type="SMART" id="SM00927">
    <property type="entry name" value="MutH"/>
    <property type="match status" value="1"/>
</dbReference>
<sequence>MGDRVYKTKEEILERGREVIGIPLHQIDKTNRLKTGKGAIGSVLEESWFGYKINSESNPDFAEAGVELKVTPYVYKKKEIRAKERLVCNIINYMEEYKHTFFTSSFWKKCNTMLLLSYEHKEGVSKGNFTIDAATLFSFPTEDLLIIEKDWATIVTKIKAGKAHELSEGDTLYLGACTKGASAASVRKQPFSELPAKQRAFSLKQSYMTYILNSYIFGDKIDEHIIKNPEVLKKQSFEEYVIHKIRPYFNKTQSQLLNDFKLKTNAKNVNELLLARMLGVNGHLAATEEFQKANILPKTIRVNFDGSITESMSFPIFHFKKIITEDWEYSEFKTMLEQTKFLFVIFRFNTNKELVFDNLIFWNMPEGDLQEVESVWKRTVAIIKEGVKLKKVGSRTFNNLPKASENRVAHVRPHARDSRDVLELPDGRFMPKQCFWLNNTYIREQLEKKKLS</sequence>
<dbReference type="CDD" id="cd22355">
    <property type="entry name" value="Sau3AI_C"/>
    <property type="match status" value="1"/>
</dbReference>
<dbReference type="CDD" id="cd22356">
    <property type="entry name" value="Sau3AI_N-like"/>
    <property type="match status" value="1"/>
</dbReference>
<evidence type="ECO:0000256" key="3">
    <source>
        <dbReference type="ARBA" id="ARBA00022801"/>
    </source>
</evidence>
<evidence type="ECO:0000256" key="2">
    <source>
        <dbReference type="ARBA" id="ARBA00022759"/>
    </source>
</evidence>
<proteinExistence type="predicted"/>